<evidence type="ECO:0000313" key="6">
    <source>
        <dbReference type="Proteomes" id="UP000542342"/>
    </source>
</evidence>
<dbReference type="InterPro" id="IPR014284">
    <property type="entry name" value="RNA_pol_sigma-70_dom"/>
</dbReference>
<keyword evidence="2" id="KW-0731">Sigma factor</keyword>
<evidence type="ECO:0000313" key="5">
    <source>
        <dbReference type="EMBL" id="MBA2225058.1"/>
    </source>
</evidence>
<evidence type="ECO:0000259" key="4">
    <source>
        <dbReference type="Pfam" id="PF04542"/>
    </source>
</evidence>
<keyword evidence="1" id="KW-0805">Transcription regulation</keyword>
<feature type="domain" description="RNA polymerase sigma-70 region 2" evidence="4">
    <location>
        <begin position="26"/>
        <end position="92"/>
    </location>
</feature>
<dbReference type="RefSeq" id="WP_194536459.1">
    <property type="nucleotide sequence ID" value="NZ_JACEFB010000001.1"/>
</dbReference>
<proteinExistence type="predicted"/>
<comment type="caution">
    <text evidence="5">The sequence shown here is derived from an EMBL/GenBank/DDBJ whole genome shotgun (WGS) entry which is preliminary data.</text>
</comment>
<organism evidence="5 6">
    <name type="scientific">Thermogemmata fonticola</name>
    <dbReference type="NCBI Taxonomy" id="2755323"/>
    <lineage>
        <taxon>Bacteria</taxon>
        <taxon>Pseudomonadati</taxon>
        <taxon>Planctomycetota</taxon>
        <taxon>Planctomycetia</taxon>
        <taxon>Gemmatales</taxon>
        <taxon>Gemmataceae</taxon>
        <taxon>Thermogemmata</taxon>
    </lineage>
</organism>
<dbReference type="EMBL" id="JACEFB010000001">
    <property type="protein sequence ID" value="MBA2225058.1"/>
    <property type="molecule type" value="Genomic_DNA"/>
</dbReference>
<dbReference type="InterPro" id="IPR039425">
    <property type="entry name" value="RNA_pol_sigma-70-like"/>
</dbReference>
<keyword evidence="3" id="KW-0804">Transcription</keyword>
<dbReference type="Gene3D" id="1.10.1740.10">
    <property type="match status" value="1"/>
</dbReference>
<dbReference type="GO" id="GO:0006352">
    <property type="term" value="P:DNA-templated transcription initiation"/>
    <property type="evidence" value="ECO:0007669"/>
    <property type="project" value="InterPro"/>
</dbReference>
<gene>
    <name evidence="5" type="ORF">H0921_02665</name>
</gene>
<dbReference type="InterPro" id="IPR013325">
    <property type="entry name" value="RNA_pol_sigma_r2"/>
</dbReference>
<dbReference type="Proteomes" id="UP000542342">
    <property type="component" value="Unassembled WGS sequence"/>
</dbReference>
<dbReference type="SUPFAM" id="SSF88946">
    <property type="entry name" value="Sigma2 domain of RNA polymerase sigma factors"/>
    <property type="match status" value="1"/>
</dbReference>
<evidence type="ECO:0000256" key="2">
    <source>
        <dbReference type="ARBA" id="ARBA00023082"/>
    </source>
</evidence>
<protein>
    <submittedName>
        <fullName evidence="5">RNA polymerase sigma factor</fullName>
    </submittedName>
</protein>
<name>A0A7V8VBM2_9BACT</name>
<evidence type="ECO:0000256" key="1">
    <source>
        <dbReference type="ARBA" id="ARBA00023015"/>
    </source>
</evidence>
<dbReference type="GO" id="GO:0016987">
    <property type="term" value="F:sigma factor activity"/>
    <property type="evidence" value="ECO:0007669"/>
    <property type="project" value="UniProtKB-KW"/>
</dbReference>
<evidence type="ECO:0000256" key="3">
    <source>
        <dbReference type="ARBA" id="ARBA00023163"/>
    </source>
</evidence>
<sequence length="215" mass="25545">MKQESDLLLIQRIRKNDPKAWSELDRRYRGRLRAFVRRRLNQQDAIEDIVQEIFLGFHTSLPNFDEQRDLETWLFTIANYKVTDYLRRHGRRPKLFLPCNEEDGDSYGEQLLDQKQRLPSSIARSAERRELEADVLAKALQSYVSELRQRGDYLRLKAIELIYVKGWRNQDVAAFLHVSEQDIANWRFQSKSRLQDRLIAARLPAEVFPELQQEG</sequence>
<accession>A0A7V8VBM2</accession>
<dbReference type="AlphaFoldDB" id="A0A7V8VBM2"/>
<reference evidence="5 6" key="1">
    <citation type="submission" date="2020-07" db="EMBL/GenBank/DDBJ databases">
        <title>Thermogemmata thermophila gen. nov., sp. nov., a novel moderate thermophilic planctomycete from a Kamchatka hot spring.</title>
        <authorList>
            <person name="Elcheninov A.G."/>
            <person name="Podosokorskaya O.A."/>
            <person name="Kovaleva O.L."/>
            <person name="Novikov A."/>
            <person name="Bonch-Osmolovskaya E.A."/>
            <person name="Toshchakov S.V."/>
            <person name="Kublanov I.V."/>
        </authorList>
    </citation>
    <scope>NUCLEOTIDE SEQUENCE [LARGE SCALE GENOMIC DNA]</scope>
    <source>
        <strain evidence="5 6">2918</strain>
    </source>
</reference>
<dbReference type="Pfam" id="PF04542">
    <property type="entry name" value="Sigma70_r2"/>
    <property type="match status" value="1"/>
</dbReference>
<dbReference type="NCBIfam" id="TIGR02937">
    <property type="entry name" value="sigma70-ECF"/>
    <property type="match status" value="1"/>
</dbReference>
<dbReference type="PANTHER" id="PTHR43133">
    <property type="entry name" value="RNA POLYMERASE ECF-TYPE SIGMA FACTO"/>
    <property type="match status" value="1"/>
</dbReference>
<dbReference type="PANTHER" id="PTHR43133:SF62">
    <property type="entry name" value="RNA POLYMERASE SIGMA FACTOR SIGZ"/>
    <property type="match status" value="1"/>
</dbReference>
<keyword evidence="6" id="KW-1185">Reference proteome</keyword>
<dbReference type="InterPro" id="IPR007627">
    <property type="entry name" value="RNA_pol_sigma70_r2"/>
</dbReference>